<reference evidence="10 11" key="1">
    <citation type="submission" date="2019-02" db="EMBL/GenBank/DDBJ databases">
        <title>Polymorphobacter sp. isolated from the lake at the Tibet of China.</title>
        <authorList>
            <person name="Li A."/>
        </authorList>
    </citation>
    <scope>NUCLEOTIDE SEQUENCE [LARGE SCALE GENOMIC DNA]</scope>
    <source>
        <strain evidence="10 11">DJ1R-1</strain>
    </source>
</reference>
<evidence type="ECO:0000256" key="4">
    <source>
        <dbReference type="ARBA" id="ARBA00022679"/>
    </source>
</evidence>
<evidence type="ECO:0000313" key="10">
    <source>
        <dbReference type="EMBL" id="TFU01023.1"/>
    </source>
</evidence>
<dbReference type="GO" id="GO:0005524">
    <property type="term" value="F:ATP binding"/>
    <property type="evidence" value="ECO:0007669"/>
    <property type="project" value="UniProtKB-KW"/>
</dbReference>
<dbReference type="GO" id="GO:0004673">
    <property type="term" value="F:protein histidine kinase activity"/>
    <property type="evidence" value="ECO:0007669"/>
    <property type="project" value="UniProtKB-EC"/>
</dbReference>
<evidence type="ECO:0000256" key="6">
    <source>
        <dbReference type="ARBA" id="ARBA00022777"/>
    </source>
</evidence>
<feature type="transmembrane region" description="Helical" evidence="8">
    <location>
        <begin position="56"/>
        <end position="77"/>
    </location>
</feature>
<keyword evidence="6" id="KW-0418">Kinase</keyword>
<dbReference type="AlphaFoldDB" id="A0A4Y9EJU0"/>
<evidence type="ECO:0000256" key="1">
    <source>
        <dbReference type="ARBA" id="ARBA00000085"/>
    </source>
</evidence>
<dbReference type="InterPro" id="IPR011102">
    <property type="entry name" value="Sig_transdc_His_kinase_HWE"/>
</dbReference>
<dbReference type="Proteomes" id="UP000297737">
    <property type="component" value="Unassembled WGS sequence"/>
</dbReference>
<evidence type="ECO:0000259" key="9">
    <source>
        <dbReference type="SMART" id="SM00911"/>
    </source>
</evidence>
<comment type="catalytic activity">
    <reaction evidence="1">
        <text>ATP + protein L-histidine = ADP + protein N-phospho-L-histidine.</text>
        <dbReference type="EC" id="2.7.13.3"/>
    </reaction>
</comment>
<comment type="caution">
    <text evidence="10">The sequence shown here is derived from an EMBL/GenBank/DDBJ whole genome shotgun (WGS) entry which is preliminary data.</text>
</comment>
<evidence type="ECO:0000256" key="2">
    <source>
        <dbReference type="ARBA" id="ARBA00012438"/>
    </source>
</evidence>
<proteinExistence type="predicted"/>
<gene>
    <name evidence="10" type="ORF">EUV02_11940</name>
</gene>
<dbReference type="OrthoDB" id="9767435at2"/>
<evidence type="ECO:0000256" key="8">
    <source>
        <dbReference type="SAM" id="Phobius"/>
    </source>
</evidence>
<dbReference type="Pfam" id="PF07568">
    <property type="entry name" value="HisKA_2"/>
    <property type="match status" value="1"/>
</dbReference>
<dbReference type="EC" id="2.7.13.3" evidence="2"/>
<keyword evidence="8" id="KW-0472">Membrane</keyword>
<dbReference type="RefSeq" id="WP_135246527.1">
    <property type="nucleotide sequence ID" value="NZ_SIHO01000003.1"/>
</dbReference>
<dbReference type="PANTHER" id="PTHR41523:SF8">
    <property type="entry name" value="ETHYLENE RESPONSE SENSOR PROTEIN"/>
    <property type="match status" value="1"/>
</dbReference>
<evidence type="ECO:0000256" key="7">
    <source>
        <dbReference type="ARBA" id="ARBA00022840"/>
    </source>
</evidence>
<evidence type="ECO:0000256" key="5">
    <source>
        <dbReference type="ARBA" id="ARBA00022741"/>
    </source>
</evidence>
<dbReference type="InterPro" id="IPR011495">
    <property type="entry name" value="Sig_transdc_His_kin_sub2_dim/P"/>
</dbReference>
<dbReference type="Gene3D" id="3.30.450.20">
    <property type="entry name" value="PAS domain"/>
    <property type="match status" value="1"/>
</dbReference>
<protein>
    <recommendedName>
        <fullName evidence="2">histidine kinase</fullName>
        <ecNumber evidence="2">2.7.13.3</ecNumber>
    </recommendedName>
</protein>
<evidence type="ECO:0000256" key="3">
    <source>
        <dbReference type="ARBA" id="ARBA00022553"/>
    </source>
</evidence>
<dbReference type="PANTHER" id="PTHR41523">
    <property type="entry name" value="TWO-COMPONENT SYSTEM SENSOR PROTEIN"/>
    <property type="match status" value="1"/>
</dbReference>
<feature type="domain" description="Signal transduction histidine kinase HWE region" evidence="9">
    <location>
        <begin position="143"/>
        <end position="222"/>
    </location>
</feature>
<keyword evidence="7" id="KW-0067">ATP-binding</keyword>
<keyword evidence="8" id="KW-0812">Transmembrane</keyword>
<keyword evidence="5" id="KW-0547">Nucleotide-binding</keyword>
<keyword evidence="11" id="KW-1185">Reference proteome</keyword>
<sequence length="334" mass="35604">MSLVSRTASSRLPLSALVLLVMAMMLLPLGILATLLTMADYRAAIAGPAPLVLAQWVRIALPLLLWVLALAGGWFALRAMTILPLRHLQRLVEASGHDLEHADYGSRELATLAESIVALAAAVDRHNAELDAALVEQRRLTREVHHRVKNSLQIVSSLLSLHARGLSTPAIVATYAAMQARVSALTMVHRWIYDERGADAVDLRALVADLAGALELSLAGPEHRSVGIAQRDVTALDIAPDSAIPVAFLITELASIAVQASPPGRVMLAIGAARDGDAVSVAVNTDAFIGGDCLGADDNIASTRIIYGMVRQLRGKLHHDSVAGSYRLDFSDVR</sequence>
<organism evidence="10 11">
    <name type="scientific">Glacieibacterium arshaanense</name>
    <dbReference type="NCBI Taxonomy" id="2511025"/>
    <lineage>
        <taxon>Bacteria</taxon>
        <taxon>Pseudomonadati</taxon>
        <taxon>Pseudomonadota</taxon>
        <taxon>Alphaproteobacteria</taxon>
        <taxon>Sphingomonadales</taxon>
        <taxon>Sphingosinicellaceae</taxon>
        <taxon>Glacieibacterium</taxon>
    </lineage>
</organism>
<accession>A0A4Y9EJU0</accession>
<keyword evidence="3" id="KW-0597">Phosphoprotein</keyword>
<keyword evidence="4" id="KW-0808">Transferase</keyword>
<evidence type="ECO:0000313" key="11">
    <source>
        <dbReference type="Proteomes" id="UP000297737"/>
    </source>
</evidence>
<name>A0A4Y9EJU0_9SPHN</name>
<dbReference type="EMBL" id="SIHO01000003">
    <property type="protein sequence ID" value="TFU01023.1"/>
    <property type="molecule type" value="Genomic_DNA"/>
</dbReference>
<keyword evidence="8" id="KW-1133">Transmembrane helix</keyword>
<feature type="transmembrane region" description="Helical" evidence="8">
    <location>
        <begin position="12"/>
        <end position="36"/>
    </location>
</feature>
<dbReference type="SMART" id="SM00911">
    <property type="entry name" value="HWE_HK"/>
    <property type="match status" value="1"/>
</dbReference>